<evidence type="ECO:0000313" key="1">
    <source>
        <dbReference type="EMBL" id="KAK4832524.1"/>
    </source>
</evidence>
<accession>A0AAN7NYT9</accession>
<organism evidence="1 2">
    <name type="scientific">Mycteria americana</name>
    <name type="common">Wood stork</name>
    <dbReference type="NCBI Taxonomy" id="33587"/>
    <lineage>
        <taxon>Eukaryota</taxon>
        <taxon>Metazoa</taxon>
        <taxon>Chordata</taxon>
        <taxon>Craniata</taxon>
        <taxon>Vertebrata</taxon>
        <taxon>Euteleostomi</taxon>
        <taxon>Archelosauria</taxon>
        <taxon>Archosauria</taxon>
        <taxon>Dinosauria</taxon>
        <taxon>Saurischia</taxon>
        <taxon>Theropoda</taxon>
        <taxon>Coelurosauria</taxon>
        <taxon>Aves</taxon>
        <taxon>Neognathae</taxon>
        <taxon>Neoaves</taxon>
        <taxon>Aequornithes</taxon>
        <taxon>Ciconiiformes</taxon>
        <taxon>Ciconiidae</taxon>
        <taxon>Mycteria</taxon>
    </lineage>
</organism>
<gene>
    <name evidence="1" type="ORF">QYF61_023856</name>
</gene>
<dbReference type="Proteomes" id="UP001333110">
    <property type="component" value="Unassembled WGS sequence"/>
</dbReference>
<evidence type="ECO:0000313" key="2">
    <source>
        <dbReference type="Proteomes" id="UP001333110"/>
    </source>
</evidence>
<dbReference type="AlphaFoldDB" id="A0AAN7NYT9"/>
<dbReference type="EMBL" id="JAUNZN010000001">
    <property type="protein sequence ID" value="KAK4832524.1"/>
    <property type="molecule type" value="Genomic_DNA"/>
</dbReference>
<proteinExistence type="predicted"/>
<keyword evidence="2" id="KW-1185">Reference proteome</keyword>
<sequence>MLINDGECLGKLLRQLPQYSQVDPIQSHRLDCLPRESLNQCPEEVKVCPLEVHGSGFAHPPPSFTMNRELYHIMVAKLKTASNHHISHQSFSVCKQQRKTTKMIKGLENLPCEESLKELGLFFLEKRRLRGDLITVFQYLRGSYIENRGCLSS</sequence>
<reference evidence="1 2" key="1">
    <citation type="journal article" date="2023" name="J. Hered.">
        <title>Chromosome-level genome of the wood stork (Mycteria americana) provides insight into avian chromosome evolution.</title>
        <authorList>
            <person name="Flamio R. Jr."/>
            <person name="Ramstad K.M."/>
        </authorList>
    </citation>
    <scope>NUCLEOTIDE SEQUENCE [LARGE SCALE GENOMIC DNA]</scope>
    <source>
        <strain evidence="1">JAX WOST 10</strain>
    </source>
</reference>
<protein>
    <submittedName>
        <fullName evidence="1">Uncharacterized protein</fullName>
    </submittedName>
</protein>
<name>A0AAN7NYT9_MYCAM</name>
<comment type="caution">
    <text evidence="1">The sequence shown here is derived from an EMBL/GenBank/DDBJ whole genome shotgun (WGS) entry which is preliminary data.</text>
</comment>